<dbReference type="InterPro" id="IPR035994">
    <property type="entry name" value="Nucleoside_phosphorylase_sf"/>
</dbReference>
<dbReference type="KEGG" id="dax:FDQ92_05880"/>
<dbReference type="PANTHER" id="PTHR46832:SF2">
    <property type="entry name" value="FUTALOSINE HYDROLASE"/>
    <property type="match status" value="1"/>
</dbReference>
<dbReference type="AlphaFoldDB" id="A0A4P8L1U4"/>
<dbReference type="GO" id="GO:0019284">
    <property type="term" value="P:L-methionine salvage from S-adenosylmethionine"/>
    <property type="evidence" value="ECO:0007669"/>
    <property type="project" value="TreeGrafter"/>
</dbReference>
<dbReference type="GO" id="GO:0009116">
    <property type="term" value="P:nucleoside metabolic process"/>
    <property type="evidence" value="ECO:0007669"/>
    <property type="project" value="InterPro"/>
</dbReference>
<protein>
    <recommendedName>
        <fullName evidence="1">Nucleoside phosphorylase domain-containing protein</fullName>
    </recommendedName>
</protein>
<dbReference type="EMBL" id="CP040098">
    <property type="protein sequence ID" value="QCQ21750.1"/>
    <property type="molecule type" value="Genomic_DNA"/>
</dbReference>
<evidence type="ECO:0000259" key="1">
    <source>
        <dbReference type="Pfam" id="PF01048"/>
    </source>
</evidence>
<dbReference type="Gene3D" id="3.40.50.1580">
    <property type="entry name" value="Nucleoside phosphorylase domain"/>
    <property type="match status" value="1"/>
</dbReference>
<dbReference type="SUPFAM" id="SSF53167">
    <property type="entry name" value="Purine and uridine phosphorylases"/>
    <property type="match status" value="1"/>
</dbReference>
<dbReference type="GO" id="GO:0008782">
    <property type="term" value="F:adenosylhomocysteine nucleosidase activity"/>
    <property type="evidence" value="ECO:0007669"/>
    <property type="project" value="TreeGrafter"/>
</dbReference>
<evidence type="ECO:0000313" key="3">
    <source>
        <dbReference type="Proteomes" id="UP000298602"/>
    </source>
</evidence>
<dbReference type="Proteomes" id="UP000298602">
    <property type="component" value="Chromosome"/>
</dbReference>
<reference evidence="2 3" key="2">
    <citation type="submission" date="2019-05" db="EMBL/GenBank/DDBJ databases">
        <authorList>
            <person name="Suflita J.M."/>
            <person name="Marks C.R."/>
        </authorList>
    </citation>
    <scope>NUCLEOTIDE SEQUENCE [LARGE SCALE GENOMIC DNA]</scope>
    <source>
        <strain evidence="2 3">ALDC</strain>
    </source>
</reference>
<dbReference type="CDD" id="cd17766">
    <property type="entry name" value="futalosine_nucleosidase_MqnB"/>
    <property type="match status" value="1"/>
</dbReference>
<name>A0A4P8L1U4_9BACT</name>
<dbReference type="RefSeq" id="WP_137423719.1">
    <property type="nucleotide sequence ID" value="NZ_CP040098.1"/>
</dbReference>
<dbReference type="OrthoDB" id="9788270at2"/>
<dbReference type="Pfam" id="PF01048">
    <property type="entry name" value="PNP_UDP_1"/>
    <property type="match status" value="1"/>
</dbReference>
<proteinExistence type="predicted"/>
<dbReference type="GO" id="GO:0008930">
    <property type="term" value="F:methylthioadenosine nucleosidase activity"/>
    <property type="evidence" value="ECO:0007669"/>
    <property type="project" value="TreeGrafter"/>
</dbReference>
<keyword evidence="3" id="KW-1185">Reference proteome</keyword>
<evidence type="ECO:0000313" key="2">
    <source>
        <dbReference type="EMBL" id="QCQ21750.1"/>
    </source>
</evidence>
<gene>
    <name evidence="2" type="ORF">FDQ92_05880</name>
</gene>
<accession>A0A4P8L1U4</accession>
<organism evidence="2 3">
    <name type="scientific">Desulfoglaeba alkanexedens ALDC</name>
    <dbReference type="NCBI Taxonomy" id="980445"/>
    <lineage>
        <taxon>Bacteria</taxon>
        <taxon>Pseudomonadati</taxon>
        <taxon>Thermodesulfobacteriota</taxon>
        <taxon>Syntrophobacteria</taxon>
        <taxon>Syntrophobacterales</taxon>
        <taxon>Syntrophobacteraceae</taxon>
        <taxon>Desulfoglaeba</taxon>
    </lineage>
</organism>
<reference evidence="2 3" key="1">
    <citation type="submission" date="2019-05" db="EMBL/GenBank/DDBJ databases">
        <title>The Complete Genome Sequence of the n-alkane-degrading Desulfoglaeba alkanexedens ALDC reveals multiple alkylsuccinate synthase gene clusters.</title>
        <authorList>
            <person name="Callaghan A.V."/>
            <person name="Davidova I.A."/>
            <person name="Duncan K.E."/>
            <person name="Morris B."/>
            <person name="McInerney M.J."/>
        </authorList>
    </citation>
    <scope>NUCLEOTIDE SEQUENCE [LARGE SCALE GENOMIC DNA]</scope>
    <source>
        <strain evidence="2 3">ALDC</strain>
    </source>
</reference>
<sequence>MPDSLNPVDVALMGAVSSEVDRFATMLRSPFALDLFPGATGVCGRVGALGVALLVSGVGKVNASALSAALLTRYPVKSLWLVGSAGAYREGPLQVGDVLVSETIFCGDEGVLKSDGTLGNRAIGIPLFHRDGEPFFETLPIDFSPALRRVREITPAGRYRLEEGRALKASGEFGTDSPGIRKDRDAGADFRLFFGPSVTVSLVSGDRQTACDRYRMYGAWAENMEGSAVAQVCCRFRVPFLECRGISNFAGDRRKDRWRLDEALEHLYGVVRVWLETYSAATPEGRVEKLG</sequence>
<dbReference type="PANTHER" id="PTHR46832">
    <property type="entry name" value="5'-METHYLTHIOADENOSINE/S-ADENOSYLHOMOCYSTEINE NUCLEOSIDASE"/>
    <property type="match status" value="1"/>
</dbReference>
<dbReference type="InterPro" id="IPR000845">
    <property type="entry name" value="Nucleoside_phosphorylase_d"/>
</dbReference>
<feature type="domain" description="Nucleoside phosphorylase" evidence="1">
    <location>
        <begin position="10"/>
        <end position="265"/>
    </location>
</feature>
<dbReference type="GO" id="GO:0005829">
    <property type="term" value="C:cytosol"/>
    <property type="evidence" value="ECO:0007669"/>
    <property type="project" value="TreeGrafter"/>
</dbReference>